<feature type="domain" description="Secretion system C-terminal sorting" evidence="2">
    <location>
        <begin position="1011"/>
        <end position="1084"/>
    </location>
</feature>
<dbReference type="InterPro" id="IPR026444">
    <property type="entry name" value="Secre_tail"/>
</dbReference>
<evidence type="ECO:0000313" key="3">
    <source>
        <dbReference type="EMBL" id="MDI3320379.1"/>
    </source>
</evidence>
<evidence type="ECO:0000259" key="2">
    <source>
        <dbReference type="Pfam" id="PF18962"/>
    </source>
</evidence>
<keyword evidence="1" id="KW-0732">Signal</keyword>
<dbReference type="EMBL" id="JASBRG010000007">
    <property type="protein sequence ID" value="MDI3320379.1"/>
    <property type="molecule type" value="Genomic_DNA"/>
</dbReference>
<dbReference type="InterPro" id="IPR014756">
    <property type="entry name" value="Ig_E-set"/>
</dbReference>
<dbReference type="InterPro" id="IPR013783">
    <property type="entry name" value="Ig-like_fold"/>
</dbReference>
<reference evidence="3 4" key="1">
    <citation type="submission" date="2023-05" db="EMBL/GenBank/DDBJ databases">
        <title>Genome sequence of Pinibacter sp. MAH-24.</title>
        <authorList>
            <person name="Huq M.A."/>
        </authorList>
    </citation>
    <scope>NUCLEOTIDE SEQUENCE [LARGE SCALE GENOMIC DNA]</scope>
    <source>
        <strain evidence="3 4">MAH-24</strain>
    </source>
</reference>
<accession>A0ABT6RCT9</accession>
<dbReference type="SUPFAM" id="SSF81296">
    <property type="entry name" value="E set domains"/>
    <property type="match status" value="9"/>
</dbReference>
<dbReference type="Gene3D" id="2.60.40.10">
    <property type="entry name" value="Immunoglobulins"/>
    <property type="match status" value="10"/>
</dbReference>
<name>A0ABT6RCT9_9BACT</name>
<comment type="caution">
    <text evidence="3">The sequence shown here is derived from an EMBL/GenBank/DDBJ whole genome shotgun (WGS) entry which is preliminary data.</text>
</comment>
<dbReference type="NCBIfam" id="TIGR04183">
    <property type="entry name" value="Por_Secre_tail"/>
    <property type="match status" value="1"/>
</dbReference>
<organism evidence="3 4">
    <name type="scientific">Pinibacter soli</name>
    <dbReference type="NCBI Taxonomy" id="3044211"/>
    <lineage>
        <taxon>Bacteria</taxon>
        <taxon>Pseudomonadati</taxon>
        <taxon>Bacteroidota</taxon>
        <taxon>Chitinophagia</taxon>
        <taxon>Chitinophagales</taxon>
        <taxon>Chitinophagaceae</taxon>
        <taxon>Pinibacter</taxon>
    </lineage>
</organism>
<sequence length="1085" mass="113248">MTKRIVSLLFFVVFSFVSLKAFANSHPRGIPVITSFSPMTATPGTLITIRGSGFTGATGVAFGSGIASGWHVDSDTEIWAFVGSQCTSGSVTVSSGANIVSLAGFTFVNTKITSIAPTTGRPGDHITITGTDLDYVSAVSFGGQAAASFQVLSSTQIDAVLGNGAQGAVVIKGAYSGDTSMNFTFIAAPSVTQISPSTGYTGDLIKVYGSNFTNASAVTFGGAPAKSFTVLNAGQINAYVDNGASGSVKVTTPYGTDSGGSFVYALPNAVINSFTPTYAKNNDVVYIYGTGFVNVQQVFFGNVAAKSFTVSSSTLISAIVDTGASGAVTVQTVSNTANLAGFGYITPQTTITSFSPTSSKPGGTVVITGTNFVNVNEVSFGGLNAKSFEVVSPTQITAVIDTGKSGSIVVKSAYNTATATGFIYLAPPPPTITTFSPFVAKIGDPIVITGTNLSATTAVTFGGQPAASFQVNSDTQITAILGDGNDGDVLVTTPAGQASRSGFTFSSPPPKIASVSALAGGKGTVITITGDYFARVNQVKFGGTAAAGFQVISRNQIQAQVDYGSSGYIAVFSPLGIDSVAGFVYAPGPPIISSVNQNSVTEDLELIISGNNVGYATTVTIGGAPVKSIKVYSLGLIHVFVGTGIPGAAQLIVTTPNGSVSYGLNFYSPTPQVNSFSPSTGSVGTVVTVKGRYFNYAKYVDFLPDVTSDLKHASSFKIISDSVLTAVIDTTCKGKLGVGNDRRVYGWSGALFDYKDPLQPLVAASGTNPVSGAVNTKITVDSAVQEYNGNPYVQRHYDIEPINNPSTSTALVTLYFFQYEFDNYNQVPDHGFDLPTGPADIANKANLRVYQYHGFSATSKPGTYDGVGIEINPDDNNIVWNATTQMWEVTFEVNGFSGFFVASMGSAILPLKLLSLSAQQKESNVMLNWKTADEKNVDHFDVMKSNDGAAFNLIATIKSQSHAGENSYSYNDPAGNSATAYYRLKMVDNDGKFSLSKVVKTFGVTDNLLVVYPNPARGKVTIAHPEAKENNQVKLIDLGGRVVKVVKMEKGSTQTIINLQGVAAGTYKIVWSDGKQTIIKSLMVE</sequence>
<dbReference type="Proteomes" id="UP001226434">
    <property type="component" value="Unassembled WGS sequence"/>
</dbReference>
<dbReference type="CDD" id="cd00102">
    <property type="entry name" value="IPT"/>
    <property type="match status" value="5"/>
</dbReference>
<protein>
    <submittedName>
        <fullName evidence="3">IPT/TIG domain-containing protein</fullName>
    </submittedName>
</protein>
<dbReference type="RefSeq" id="WP_282334476.1">
    <property type="nucleotide sequence ID" value="NZ_JASBRG010000007.1"/>
</dbReference>
<evidence type="ECO:0000256" key="1">
    <source>
        <dbReference type="SAM" id="SignalP"/>
    </source>
</evidence>
<gene>
    <name evidence="3" type="ORF">QJ048_11375</name>
</gene>
<dbReference type="Pfam" id="PF18962">
    <property type="entry name" value="Por_Secre_tail"/>
    <property type="match status" value="1"/>
</dbReference>
<proteinExistence type="predicted"/>
<feature type="signal peptide" evidence="1">
    <location>
        <begin position="1"/>
        <end position="23"/>
    </location>
</feature>
<feature type="chain" id="PRO_5046394666" evidence="1">
    <location>
        <begin position="24"/>
        <end position="1085"/>
    </location>
</feature>
<keyword evidence="4" id="KW-1185">Reference proteome</keyword>
<evidence type="ECO:0000313" key="4">
    <source>
        <dbReference type="Proteomes" id="UP001226434"/>
    </source>
</evidence>